<evidence type="ECO:0000259" key="4">
    <source>
        <dbReference type="PROSITE" id="PS51774"/>
    </source>
</evidence>
<dbReference type="AlphaFoldDB" id="A0A4S4DVB2"/>
<keyword evidence="6" id="KW-1185">Reference proteome</keyword>
<feature type="coiled-coil region" evidence="3">
    <location>
        <begin position="138"/>
        <end position="203"/>
    </location>
</feature>
<protein>
    <recommendedName>
        <fullName evidence="4">NAB domain-containing protein</fullName>
    </recommendedName>
</protein>
<evidence type="ECO:0000256" key="1">
    <source>
        <dbReference type="ARBA" id="ARBA00023054"/>
    </source>
</evidence>
<reference evidence="5 6" key="1">
    <citation type="journal article" date="2018" name="Proc. Natl. Acad. Sci. U.S.A.">
        <title>Draft genome sequence of Camellia sinensis var. sinensis provides insights into the evolution of the tea genome and tea quality.</title>
        <authorList>
            <person name="Wei C."/>
            <person name="Yang H."/>
            <person name="Wang S."/>
            <person name="Zhao J."/>
            <person name="Liu C."/>
            <person name="Gao L."/>
            <person name="Xia E."/>
            <person name="Lu Y."/>
            <person name="Tai Y."/>
            <person name="She G."/>
            <person name="Sun J."/>
            <person name="Cao H."/>
            <person name="Tong W."/>
            <person name="Gao Q."/>
            <person name="Li Y."/>
            <person name="Deng W."/>
            <person name="Jiang X."/>
            <person name="Wang W."/>
            <person name="Chen Q."/>
            <person name="Zhang S."/>
            <person name="Li H."/>
            <person name="Wu J."/>
            <person name="Wang P."/>
            <person name="Li P."/>
            <person name="Shi C."/>
            <person name="Zheng F."/>
            <person name="Jian J."/>
            <person name="Huang B."/>
            <person name="Shan D."/>
            <person name="Shi M."/>
            <person name="Fang C."/>
            <person name="Yue Y."/>
            <person name="Li F."/>
            <person name="Li D."/>
            <person name="Wei S."/>
            <person name="Han B."/>
            <person name="Jiang C."/>
            <person name="Yin Y."/>
            <person name="Xia T."/>
            <person name="Zhang Z."/>
            <person name="Bennetzen J.L."/>
            <person name="Zhao S."/>
            <person name="Wan X."/>
        </authorList>
    </citation>
    <scope>NUCLEOTIDE SEQUENCE [LARGE SCALE GENOMIC DNA]</scope>
    <source>
        <strain evidence="6">cv. Shuchazao</strain>
        <tissue evidence="5">Leaf</tissue>
    </source>
</reference>
<proteinExistence type="inferred from homology"/>
<organism evidence="5 6">
    <name type="scientific">Camellia sinensis var. sinensis</name>
    <name type="common">China tea</name>
    <dbReference type="NCBI Taxonomy" id="542762"/>
    <lineage>
        <taxon>Eukaryota</taxon>
        <taxon>Viridiplantae</taxon>
        <taxon>Streptophyta</taxon>
        <taxon>Embryophyta</taxon>
        <taxon>Tracheophyta</taxon>
        <taxon>Spermatophyta</taxon>
        <taxon>Magnoliopsida</taxon>
        <taxon>eudicotyledons</taxon>
        <taxon>Gunneridae</taxon>
        <taxon>Pentapetalae</taxon>
        <taxon>asterids</taxon>
        <taxon>Ericales</taxon>
        <taxon>Theaceae</taxon>
        <taxon>Camellia</taxon>
    </lineage>
</organism>
<feature type="domain" description="NAB" evidence="4">
    <location>
        <begin position="1"/>
        <end position="58"/>
    </location>
</feature>
<feature type="coiled-coil region" evidence="3">
    <location>
        <begin position="466"/>
        <end position="528"/>
    </location>
</feature>
<dbReference type="Pfam" id="PF07765">
    <property type="entry name" value="KIP1"/>
    <property type="match status" value="1"/>
</dbReference>
<dbReference type="InterPro" id="IPR011684">
    <property type="entry name" value="NAB"/>
</dbReference>
<dbReference type="PANTHER" id="PTHR32258:SF6">
    <property type="entry name" value="PROTEIN NETWORKED 1A"/>
    <property type="match status" value="1"/>
</dbReference>
<evidence type="ECO:0000256" key="2">
    <source>
        <dbReference type="ARBA" id="ARBA00038006"/>
    </source>
</evidence>
<sequence>MDAKVTAMIMLIEEDADSFARRAEMYYKKWPELMKLVEEFYRAYRALAERYDHTTGQLCQADRTMAECEPHRPEMPHRYEHCLEKISKLECELSCAQEEIRCLNSVVLLETTKNKRYQALMEQVESVGLNPKCIASSVRDLQDENTKLRQICKEDKDDKEALFKKLENMEQLLDKNVILESSLLDLSSELKGSQANVKALQESCQSLHGEKSALVSEKAAVLSESQIITDNMQKILEQNTVLENSLFGANVELEGLREKSKSLEELCSNTLVVQLDNVERRLENLEMRFAVLEQKYAGMEKEKESTLSQVEELKVSVGVEKQERASFALSSGARLPCLENHIQLLQEETRWRKKEFEELDKAMNAQFEIFVSQKFIQGMEQKNYTLLMECQKHVEASKLTEKLVLELESENPEQQVEAELLLDEIEKLRMGIYHQVFKALEIGLDNELDNKIANEQIFVHHIKETIEDMKCSLSNYEDDKQQLLVENSVLLTLVGQLRLEGVEFGSERKILEQEFKAMTEQLVMVQNEKHRLLEINRQSEVKMGDQYANTVKAEMEQLCMQKGDLQRAYLKLQGEYSQVLAENRSLLKTLSELKEEKCMAEEENNFILLETLALDNLSVIFKNFGTEKSVELKLLCEDVHNLHGVNSDLKKEVGVLGGELEMKETENLLLKDSMKKLEEELLEVRDFNNQLRHEISTGKNFLCQKEIKLLEAEEKLKATEDLNSELCGTVEGLKKQHEESILMKENLEKHIFELSKENASQNKEIECLREVNGNLDSELGILREDVEVHGIREENLNSKLQEIGNDFEMWEAEAATLQFDLQISDIREVLFENKFNELTGVCETLENENASKTVEIEQMKERVSFMETEIGGLKDQLFAYAPTINSLRDNIASLEHNVLSLPELNVADNQEQKWYRGSGGMWQLWGGSSGIEVEVVIAMAMKVVGSPDLSGDCVGRSGKFLGYSLLTQNGQQNTLVICPDLSGACLGRSGKFLGYSLLTQNRQQNTLVIFVRGAALDLQASRRIFLVNRFQSKESRGREDSDAHLVSRILGRPWHFQSNNTSQSKGQLCVVCLEDFRAEHKQVVELPCPINTTQNVSSRGSLLIRIAPAVKAPFCPN</sequence>
<dbReference type="GO" id="GO:0051015">
    <property type="term" value="F:actin filament binding"/>
    <property type="evidence" value="ECO:0007669"/>
    <property type="project" value="TreeGrafter"/>
</dbReference>
<evidence type="ECO:0000313" key="5">
    <source>
        <dbReference type="EMBL" id="THG07248.1"/>
    </source>
</evidence>
<name>A0A4S4DVB2_CAMSN</name>
<comment type="caution">
    <text evidence="5">The sequence shown here is derived from an EMBL/GenBank/DDBJ whole genome shotgun (WGS) entry which is preliminary data.</text>
</comment>
<feature type="coiled-coil region" evidence="3">
    <location>
        <begin position="79"/>
        <end position="106"/>
    </location>
</feature>
<dbReference type="PANTHER" id="PTHR32258">
    <property type="entry name" value="PROTEIN NETWORKED 4A"/>
    <property type="match status" value="1"/>
</dbReference>
<evidence type="ECO:0000256" key="3">
    <source>
        <dbReference type="SAM" id="Coils"/>
    </source>
</evidence>
<dbReference type="PROSITE" id="PS51774">
    <property type="entry name" value="NAB"/>
    <property type="match status" value="1"/>
</dbReference>
<evidence type="ECO:0000313" key="6">
    <source>
        <dbReference type="Proteomes" id="UP000306102"/>
    </source>
</evidence>
<dbReference type="GO" id="GO:0005886">
    <property type="term" value="C:plasma membrane"/>
    <property type="evidence" value="ECO:0007669"/>
    <property type="project" value="TreeGrafter"/>
</dbReference>
<feature type="coiled-coil region" evidence="3">
    <location>
        <begin position="268"/>
        <end position="302"/>
    </location>
</feature>
<feature type="coiled-coil region" evidence="3">
    <location>
        <begin position="660"/>
        <end position="694"/>
    </location>
</feature>
<gene>
    <name evidence="5" type="ORF">TEA_023761</name>
</gene>
<dbReference type="Proteomes" id="UP000306102">
    <property type="component" value="Unassembled WGS sequence"/>
</dbReference>
<dbReference type="InterPro" id="IPR051861">
    <property type="entry name" value="NET_actin-binding_domain"/>
</dbReference>
<comment type="similarity">
    <text evidence="2">Belongs to the NET family.</text>
</comment>
<accession>A0A4S4DVB2</accession>
<dbReference type="EMBL" id="SDRB02010158">
    <property type="protein sequence ID" value="THG07248.1"/>
    <property type="molecule type" value="Genomic_DNA"/>
</dbReference>
<feature type="coiled-coil region" evidence="3">
    <location>
        <begin position="842"/>
        <end position="876"/>
    </location>
</feature>
<keyword evidence="1 3" id="KW-0175">Coiled coil</keyword>
<dbReference type="STRING" id="542762.A0A4S4DVB2"/>